<dbReference type="AlphaFoldDB" id="A0A4P9VHL3"/>
<reference evidence="1 2" key="1">
    <citation type="submission" date="2017-04" db="EMBL/GenBank/DDBJ databases">
        <title>Draft genome sequence of Zooshikella ganghwensis VG4 isolated from Red Sea sediments.</title>
        <authorList>
            <person name="Rehman Z."/>
            <person name="Alam I."/>
            <person name="Kamau A."/>
            <person name="Bajic V."/>
            <person name="Leiknes T."/>
        </authorList>
    </citation>
    <scope>NUCLEOTIDE SEQUENCE [LARGE SCALE GENOMIC DNA]</scope>
    <source>
        <strain evidence="1 2">VG4</strain>
    </source>
</reference>
<gene>
    <name evidence="1" type="ORF">B9G39_26195</name>
</gene>
<evidence type="ECO:0000313" key="2">
    <source>
        <dbReference type="Proteomes" id="UP000257039"/>
    </source>
</evidence>
<protein>
    <recommendedName>
        <fullName evidence="3">Transposase domain-containing protein</fullName>
    </recommendedName>
</protein>
<evidence type="ECO:0008006" key="3">
    <source>
        <dbReference type="Google" id="ProtNLM"/>
    </source>
</evidence>
<organism evidence="1 2">
    <name type="scientific">Zooshikella ganghwensis</name>
    <dbReference type="NCBI Taxonomy" id="202772"/>
    <lineage>
        <taxon>Bacteria</taxon>
        <taxon>Pseudomonadati</taxon>
        <taxon>Pseudomonadota</taxon>
        <taxon>Gammaproteobacteria</taxon>
        <taxon>Oceanospirillales</taxon>
        <taxon>Zooshikellaceae</taxon>
        <taxon>Zooshikella</taxon>
    </lineage>
</organism>
<proteinExistence type="predicted"/>
<sequence>MPLDTNRVERALKLAIRVRNNSLFYKTLNGGHVGSVLMSVIHTALQNGINPIDYLTDLQIHAQYVKQSPKQWLPWCYQETLNSMNNPQENLAA</sequence>
<evidence type="ECO:0000313" key="1">
    <source>
        <dbReference type="EMBL" id="RDH41909.1"/>
    </source>
</evidence>
<name>A0A4P9VHL3_9GAMM</name>
<keyword evidence="2" id="KW-1185">Reference proteome</keyword>
<dbReference type="Proteomes" id="UP000257039">
    <property type="component" value="Unassembled WGS sequence"/>
</dbReference>
<accession>A0A4P9VHL3</accession>
<comment type="caution">
    <text evidence="1">The sequence shown here is derived from an EMBL/GenBank/DDBJ whole genome shotgun (WGS) entry which is preliminary data.</text>
</comment>
<dbReference type="EMBL" id="NDXW01000002">
    <property type="protein sequence ID" value="RDH41909.1"/>
    <property type="molecule type" value="Genomic_DNA"/>
</dbReference>